<evidence type="ECO:0000313" key="1">
    <source>
        <dbReference type="EMBL" id="UTY39393.1"/>
    </source>
</evidence>
<dbReference type="EMBL" id="CP101620">
    <property type="protein sequence ID" value="UTY39393.1"/>
    <property type="molecule type" value="Genomic_DNA"/>
</dbReference>
<reference evidence="1" key="1">
    <citation type="submission" date="2022-07" db="EMBL/GenBank/DDBJ databases">
        <title>Faecal culturing of patients with breast cancer.</title>
        <authorList>
            <person name="Teng N.M.Y."/>
            <person name="Kiu R."/>
            <person name="Evans R."/>
            <person name="Baker D.J."/>
            <person name="Zenner C."/>
            <person name="Robinson S.D."/>
            <person name="Hall L.J."/>
        </authorList>
    </citation>
    <scope>NUCLEOTIDE SEQUENCE</scope>
    <source>
        <strain evidence="1">LH1062</strain>
    </source>
</reference>
<keyword evidence="2" id="KW-1185">Reference proteome</keyword>
<sequence>MISPEDMETYGYGHESIFLDLEQRILKDIVRRIKSTGVITRSADFQLNQLKRIGYSDKDIKEMLTETLKLSNEYVDKLYTEAIKTDYIDNKSLYEATSTDFIPFEKNTLLQNNIKALKKITNDEMKNLSRSLGFVVLEDEKTKAVKLTEYFQNVLDQIIVDVTAGAFDYNTTLRKAINAMTKSGVRWIDYESGYHNRITVAARRAVISSIAQMSRTLSEDTARRIGTNDYEVSAHANPRPTHALWQGLVFTRQELVSVCGLGSVTGLGGANCYHTYYPFVKGISVRAYTDEELEKMANSTPKEWNSKEYTGYEAKQRMRQMESNMRMYRERIALLKEGDGNELDIMNAQIQYRSCMDEYVRFSKAMGMKQQKERIYMDGLGKVGASGINTDNLTRKRNLMKGYQKAQKSGDISMLVEFQTYQRISDDIDKKIVGTTTKDGIMITGYKTHFIDRVIGQYESSDEPIKGKRKGVSIEMISNALQNGELKERPLTKSGLRSISYQTDECIVTINPDTGELIQTTPRK</sequence>
<protein>
    <submittedName>
        <fullName evidence="1">Phage minor capsid protein</fullName>
    </submittedName>
</protein>
<dbReference type="RefSeq" id="WP_290140458.1">
    <property type="nucleotide sequence ID" value="NZ_CP101620.1"/>
</dbReference>
<gene>
    <name evidence="1" type="ORF">NMU03_00735</name>
</gene>
<evidence type="ECO:0000313" key="2">
    <source>
        <dbReference type="Proteomes" id="UP001060112"/>
    </source>
</evidence>
<organism evidence="1 2">
    <name type="scientific">Allocoprobacillus halotolerans</name>
    <dbReference type="NCBI Taxonomy" id="2944914"/>
    <lineage>
        <taxon>Bacteria</taxon>
        <taxon>Bacillati</taxon>
        <taxon>Bacillota</taxon>
        <taxon>Erysipelotrichia</taxon>
        <taxon>Erysipelotrichales</taxon>
        <taxon>Erysipelotrichaceae</taxon>
        <taxon>Allocoprobacillus</taxon>
    </lineage>
</organism>
<accession>A0ABY5I3T9</accession>
<dbReference type="InterPro" id="IPR009319">
    <property type="entry name" value="Phage_A118_VSP1"/>
</dbReference>
<dbReference type="Proteomes" id="UP001060112">
    <property type="component" value="Chromosome"/>
</dbReference>
<dbReference type="Pfam" id="PF06152">
    <property type="entry name" value="Phage_min_cap2"/>
    <property type="match status" value="1"/>
</dbReference>
<proteinExistence type="predicted"/>
<name>A0ABY5I3T9_9FIRM</name>